<name>A0A4Q1S9Y6_9BACT</name>
<protein>
    <submittedName>
        <fullName evidence="8">DoxX family protein</fullName>
    </submittedName>
</protein>
<feature type="transmembrane region" description="Helical" evidence="7">
    <location>
        <begin position="20"/>
        <end position="39"/>
    </location>
</feature>
<evidence type="ECO:0000256" key="1">
    <source>
        <dbReference type="ARBA" id="ARBA00004651"/>
    </source>
</evidence>
<evidence type="ECO:0000256" key="4">
    <source>
        <dbReference type="ARBA" id="ARBA00022692"/>
    </source>
</evidence>
<dbReference type="PANTHER" id="PTHR33452">
    <property type="entry name" value="OXIDOREDUCTASE CATD-RELATED"/>
    <property type="match status" value="1"/>
</dbReference>
<comment type="similarity">
    <text evidence="2">Belongs to the DoxX family.</text>
</comment>
<evidence type="ECO:0000256" key="6">
    <source>
        <dbReference type="ARBA" id="ARBA00023136"/>
    </source>
</evidence>
<dbReference type="InterPro" id="IPR051907">
    <property type="entry name" value="DoxX-like_oxidoreductase"/>
</dbReference>
<accession>A0A4Q1S9Y6</accession>
<feature type="transmembrane region" description="Helical" evidence="7">
    <location>
        <begin position="87"/>
        <end position="106"/>
    </location>
</feature>
<comment type="caution">
    <text evidence="8">The sequence shown here is derived from an EMBL/GenBank/DDBJ whole genome shotgun (WGS) entry which is preliminary data.</text>
</comment>
<dbReference type="Pfam" id="PF07681">
    <property type="entry name" value="DoxX"/>
    <property type="match status" value="1"/>
</dbReference>
<dbReference type="EMBL" id="SDMK01000004">
    <property type="protein sequence ID" value="RXS93858.1"/>
    <property type="molecule type" value="Genomic_DNA"/>
</dbReference>
<dbReference type="InterPro" id="IPR032808">
    <property type="entry name" value="DoxX"/>
</dbReference>
<comment type="subcellular location">
    <subcellularLocation>
        <location evidence="1">Cell membrane</location>
        <topology evidence="1">Multi-pass membrane protein</topology>
    </subcellularLocation>
</comment>
<keyword evidence="9" id="KW-1185">Reference proteome</keyword>
<feature type="transmembrane region" description="Helical" evidence="7">
    <location>
        <begin position="118"/>
        <end position="138"/>
    </location>
</feature>
<evidence type="ECO:0000313" key="9">
    <source>
        <dbReference type="Proteomes" id="UP000290253"/>
    </source>
</evidence>
<keyword evidence="3" id="KW-1003">Cell membrane</keyword>
<dbReference type="OrthoDB" id="121506at2"/>
<dbReference type="AlphaFoldDB" id="A0A4Q1S9Y6"/>
<sequence>MARPLKNLARIPLFPAGQDAGLLLLRLLGVTPLLLKHGLEKLFTFSQMAAHFPDPLHIGAVPSLICAMLGDAIASILLLLGLFTRWAALVSLVNLLVAWAFVHHFLFFGHDSDHGELIVLYLAIMATLVVAGPGRYSLDAALFGEK</sequence>
<dbReference type="GO" id="GO:0005886">
    <property type="term" value="C:plasma membrane"/>
    <property type="evidence" value="ECO:0007669"/>
    <property type="project" value="UniProtKB-SubCell"/>
</dbReference>
<evidence type="ECO:0000256" key="2">
    <source>
        <dbReference type="ARBA" id="ARBA00006679"/>
    </source>
</evidence>
<evidence type="ECO:0000313" key="8">
    <source>
        <dbReference type="EMBL" id="RXS93858.1"/>
    </source>
</evidence>
<evidence type="ECO:0000256" key="5">
    <source>
        <dbReference type="ARBA" id="ARBA00022989"/>
    </source>
</evidence>
<reference evidence="8 9" key="1">
    <citation type="journal article" date="2016" name="Int. J. Syst. Evol. Microbiol.">
        <title>Acidipila dinghuensis sp. nov., an acidobacterium isolated from forest soil.</title>
        <authorList>
            <person name="Jiang Y.W."/>
            <person name="Wang J."/>
            <person name="Chen M.H."/>
            <person name="Lv Y.Y."/>
            <person name="Qiu L.H."/>
        </authorList>
    </citation>
    <scope>NUCLEOTIDE SEQUENCE [LARGE SCALE GENOMIC DNA]</scope>
    <source>
        <strain evidence="8 9">DHOF10</strain>
    </source>
</reference>
<evidence type="ECO:0000256" key="7">
    <source>
        <dbReference type="SAM" id="Phobius"/>
    </source>
</evidence>
<dbReference type="PANTHER" id="PTHR33452:SF1">
    <property type="entry name" value="INNER MEMBRANE PROTEIN YPHA-RELATED"/>
    <property type="match status" value="1"/>
</dbReference>
<proteinExistence type="inferred from homology"/>
<feature type="transmembrane region" description="Helical" evidence="7">
    <location>
        <begin position="59"/>
        <end position="80"/>
    </location>
</feature>
<keyword evidence="6 7" id="KW-0472">Membrane</keyword>
<dbReference type="Proteomes" id="UP000290253">
    <property type="component" value="Unassembled WGS sequence"/>
</dbReference>
<keyword evidence="4 7" id="KW-0812">Transmembrane</keyword>
<evidence type="ECO:0000256" key="3">
    <source>
        <dbReference type="ARBA" id="ARBA00022475"/>
    </source>
</evidence>
<gene>
    <name evidence="8" type="ORF">ESZ00_17630</name>
</gene>
<keyword evidence="5 7" id="KW-1133">Transmembrane helix</keyword>
<organism evidence="8 9">
    <name type="scientific">Silvibacterium dinghuense</name>
    <dbReference type="NCBI Taxonomy" id="1560006"/>
    <lineage>
        <taxon>Bacteria</taxon>
        <taxon>Pseudomonadati</taxon>
        <taxon>Acidobacteriota</taxon>
        <taxon>Terriglobia</taxon>
        <taxon>Terriglobales</taxon>
        <taxon>Acidobacteriaceae</taxon>
        <taxon>Silvibacterium</taxon>
    </lineage>
</organism>